<name>A0A7I8E0U8_9FIRM</name>
<gene>
    <name evidence="1" type="ORF">Fi14EGH31_22390</name>
</gene>
<accession>A0A7I8E0U8</accession>
<organism evidence="1 2">
    <name type="scientific">Faecalibacillus intestinalis</name>
    <dbReference type="NCBI Taxonomy" id="1982626"/>
    <lineage>
        <taxon>Bacteria</taxon>
        <taxon>Bacillati</taxon>
        <taxon>Bacillota</taxon>
        <taxon>Erysipelotrichia</taxon>
        <taxon>Erysipelotrichales</taxon>
        <taxon>Coprobacillaceae</taxon>
        <taxon>Faecalibacillus</taxon>
    </lineage>
</organism>
<dbReference type="KEGG" id="fit:Fi14EGH31_22390"/>
<proteinExistence type="predicted"/>
<dbReference type="RefSeq" id="WP_200764830.1">
    <property type="nucleotide sequence ID" value="NZ_AP024085.1"/>
</dbReference>
<dbReference type="EMBL" id="AP024085">
    <property type="protein sequence ID" value="BCL58527.1"/>
    <property type="molecule type" value="Genomic_DNA"/>
</dbReference>
<sequence>MSKNAQILLENLIEQEFRNNDNYSNISEYFEFFSASQILKNQGLSDDEVDNGIVGKRIGWRMRFDLFIFK</sequence>
<evidence type="ECO:0000313" key="2">
    <source>
        <dbReference type="Proteomes" id="UP000593842"/>
    </source>
</evidence>
<dbReference type="Proteomes" id="UP000593842">
    <property type="component" value="Chromosome"/>
</dbReference>
<dbReference type="GeneID" id="70580679"/>
<protein>
    <submittedName>
        <fullName evidence="1">Uncharacterized protein</fullName>
    </submittedName>
</protein>
<evidence type="ECO:0000313" key="1">
    <source>
        <dbReference type="EMBL" id="BCL58527.1"/>
    </source>
</evidence>
<reference evidence="2" key="1">
    <citation type="submission" date="2020-09" db="EMBL/GenBank/DDBJ databases">
        <title>Complete genome sequencing of Faecalibacillus intestinalis strain 14EGH31.</title>
        <authorList>
            <person name="Sakamoto M."/>
            <person name="Murakami T."/>
            <person name="Mori H."/>
        </authorList>
    </citation>
    <scope>NUCLEOTIDE SEQUENCE [LARGE SCALE GENOMIC DNA]</scope>
    <source>
        <strain evidence="2">14EGH31</strain>
    </source>
</reference>
<dbReference type="AlphaFoldDB" id="A0A7I8E0U8"/>